<feature type="region of interest" description="Disordered" evidence="1">
    <location>
        <begin position="73"/>
        <end position="118"/>
    </location>
</feature>
<sequence>MISRDYEAVVAYIEEPENFRQVMGCGKKTKVGGKCISKAKAFHIMTSHLKTLRSMSLEGEHVYVNLVDVDYGSDDDVIPEENEPSIDLMEDETLEGRGEEEKNNDTDDTSAQRMHDHQ</sequence>
<proteinExistence type="predicted"/>
<evidence type="ECO:0000313" key="3">
    <source>
        <dbReference type="Proteomes" id="UP001633002"/>
    </source>
</evidence>
<evidence type="ECO:0000313" key="2">
    <source>
        <dbReference type="EMBL" id="KAL3678959.1"/>
    </source>
</evidence>
<feature type="compositionally biased region" description="Acidic residues" evidence="1">
    <location>
        <begin position="73"/>
        <end position="93"/>
    </location>
</feature>
<protein>
    <submittedName>
        <fullName evidence="2">Uncharacterized protein</fullName>
    </submittedName>
</protein>
<dbReference type="AlphaFoldDB" id="A0ABD3GKJ7"/>
<dbReference type="EMBL" id="JBJQOH010000007">
    <property type="protein sequence ID" value="KAL3678959.1"/>
    <property type="molecule type" value="Genomic_DNA"/>
</dbReference>
<keyword evidence="3" id="KW-1185">Reference proteome</keyword>
<dbReference type="Proteomes" id="UP001633002">
    <property type="component" value="Unassembled WGS sequence"/>
</dbReference>
<accession>A0ABD3GKJ7</accession>
<organism evidence="2 3">
    <name type="scientific">Riccia sorocarpa</name>
    <dbReference type="NCBI Taxonomy" id="122646"/>
    <lineage>
        <taxon>Eukaryota</taxon>
        <taxon>Viridiplantae</taxon>
        <taxon>Streptophyta</taxon>
        <taxon>Embryophyta</taxon>
        <taxon>Marchantiophyta</taxon>
        <taxon>Marchantiopsida</taxon>
        <taxon>Marchantiidae</taxon>
        <taxon>Marchantiales</taxon>
        <taxon>Ricciaceae</taxon>
        <taxon>Riccia</taxon>
    </lineage>
</organism>
<reference evidence="2 3" key="1">
    <citation type="submission" date="2024-09" db="EMBL/GenBank/DDBJ databases">
        <title>Chromosome-scale assembly of Riccia sorocarpa.</title>
        <authorList>
            <person name="Paukszto L."/>
        </authorList>
    </citation>
    <scope>NUCLEOTIDE SEQUENCE [LARGE SCALE GENOMIC DNA]</scope>
    <source>
        <strain evidence="2">LP-2024</strain>
        <tissue evidence="2">Aerial parts of the thallus</tissue>
    </source>
</reference>
<gene>
    <name evidence="2" type="ORF">R1sor_021915</name>
</gene>
<comment type="caution">
    <text evidence="2">The sequence shown here is derived from an EMBL/GenBank/DDBJ whole genome shotgun (WGS) entry which is preliminary data.</text>
</comment>
<evidence type="ECO:0000256" key="1">
    <source>
        <dbReference type="SAM" id="MobiDB-lite"/>
    </source>
</evidence>
<feature type="compositionally biased region" description="Basic and acidic residues" evidence="1">
    <location>
        <begin position="94"/>
        <end position="105"/>
    </location>
</feature>
<name>A0ABD3GKJ7_9MARC</name>